<keyword evidence="1" id="KW-0614">Plasmid</keyword>
<protein>
    <submittedName>
        <fullName evidence="1">Uncharacterized protein</fullName>
    </submittedName>
</protein>
<name>A0A411AM60_CLOPF</name>
<organism evidence="1">
    <name type="scientific">Clostridium perfringens</name>
    <dbReference type="NCBI Taxonomy" id="1502"/>
    <lineage>
        <taxon>Bacteria</taxon>
        <taxon>Bacillati</taxon>
        <taxon>Bacillota</taxon>
        <taxon>Clostridia</taxon>
        <taxon>Eubacteriales</taxon>
        <taxon>Clostridiaceae</taxon>
        <taxon>Clostridium</taxon>
    </lineage>
</organism>
<proteinExistence type="predicted"/>
<reference evidence="1" key="1">
    <citation type="submission" date="2018-12" db="EMBL/GenBank/DDBJ databases">
        <title>Identification of novel toxin homologs and associated mobile genetic elements in Clostridium perfringens.</title>
        <authorList>
            <person name="Moore R.J."/>
            <person name="Lacey J.A."/>
            <person name="Johanesen P.A."/>
            <person name="Lyras D."/>
        </authorList>
    </citation>
    <scope>NUCLEOTIDE SEQUENCE</scope>
    <source>
        <strain evidence="1">NY83906550</strain>
        <plasmid evidence="1">pCPNY83906550-1</plasmid>
    </source>
</reference>
<evidence type="ECO:0000313" key="1">
    <source>
        <dbReference type="EMBL" id="QAX89017.1"/>
    </source>
</evidence>
<dbReference type="EMBL" id="MK285071">
    <property type="protein sequence ID" value="QAX89017.1"/>
    <property type="molecule type" value="Genomic_DNA"/>
</dbReference>
<geneLocation type="plasmid" evidence="1">
    <name>pCPNY83906550-1</name>
</geneLocation>
<sequence length="30" mass="3517">MLYDFSDCLNFALEEDYFSFLSKNEGAECD</sequence>
<accession>A0A411AM60</accession>
<dbReference type="AlphaFoldDB" id="A0A411AM60"/>
<gene>
    <name evidence="1" type="ORF">pCPNY83906550-1_00002</name>
</gene>